<dbReference type="PANTHER" id="PTHR42735">
    <property type="match status" value="1"/>
</dbReference>
<evidence type="ECO:0000313" key="17">
    <source>
        <dbReference type="Proteomes" id="UP000034883"/>
    </source>
</evidence>
<keyword evidence="10" id="KW-0443">Lipid metabolism</keyword>
<dbReference type="InterPro" id="IPR015422">
    <property type="entry name" value="PyrdxlP-dep_Trfase_small"/>
</dbReference>
<keyword evidence="5" id="KW-0812">Transmembrane</keyword>
<accession>A0A0F6WAC6</accession>
<dbReference type="GO" id="GO:0019752">
    <property type="term" value="P:carboxylic acid metabolic process"/>
    <property type="evidence" value="ECO:0007669"/>
    <property type="project" value="InterPro"/>
</dbReference>
<evidence type="ECO:0000256" key="9">
    <source>
        <dbReference type="ARBA" id="ARBA00022989"/>
    </source>
</evidence>
<dbReference type="RefSeq" id="WP_157070341.1">
    <property type="nucleotide sequence ID" value="NZ_CP011125.1"/>
</dbReference>
<dbReference type="InterPro" id="IPR050477">
    <property type="entry name" value="GrpII_AminoAcid_Decarb"/>
</dbReference>
<evidence type="ECO:0000256" key="15">
    <source>
        <dbReference type="RuleBase" id="RU000382"/>
    </source>
</evidence>
<evidence type="ECO:0000256" key="1">
    <source>
        <dbReference type="ARBA" id="ARBA00001933"/>
    </source>
</evidence>
<evidence type="ECO:0000256" key="5">
    <source>
        <dbReference type="ARBA" id="ARBA00022692"/>
    </source>
</evidence>
<dbReference type="Proteomes" id="UP000034883">
    <property type="component" value="Chromosome"/>
</dbReference>
<evidence type="ECO:0000256" key="6">
    <source>
        <dbReference type="ARBA" id="ARBA00022824"/>
    </source>
</evidence>
<dbReference type="Gene3D" id="3.90.1150.10">
    <property type="entry name" value="Aspartate Aminotransferase, domain 1"/>
    <property type="match status" value="1"/>
</dbReference>
<dbReference type="EMBL" id="CP011125">
    <property type="protein sequence ID" value="AKF11467.1"/>
    <property type="molecule type" value="Genomic_DNA"/>
</dbReference>
<evidence type="ECO:0000256" key="8">
    <source>
        <dbReference type="ARBA" id="ARBA00022919"/>
    </source>
</evidence>
<evidence type="ECO:0000256" key="10">
    <source>
        <dbReference type="ARBA" id="ARBA00023098"/>
    </source>
</evidence>
<evidence type="ECO:0000256" key="13">
    <source>
        <dbReference type="ARBA" id="ARBA00038302"/>
    </source>
</evidence>
<keyword evidence="11" id="KW-0472">Membrane</keyword>
<dbReference type="GO" id="GO:0030170">
    <property type="term" value="F:pyridoxal phosphate binding"/>
    <property type="evidence" value="ECO:0007669"/>
    <property type="project" value="InterPro"/>
</dbReference>
<dbReference type="InterPro" id="IPR002129">
    <property type="entry name" value="PyrdxlP-dep_de-COase"/>
</dbReference>
<sequence length="496" mass="55112">MPLTIPSRGLGENEVLRALDELKRDDADYEQGRTFSLVYYAGPEHQRLIEKAYTKFAATNALNPMAFSSLRRMEAEVVRMTADMLHGGRDVVGTMTSGGTESILLSVKTARDRARALKPKIVKPNIVAPETIHVAFDKAAQYFGLEMRYARLDRDLRADVKDMASLVDASTVLIAASAPQYPHGVVDPIEEIGALAERKKIAFHVDACVGGFLLPWVERLGYPIPPWDFRVRGVTSISADVHKYGFASKGASTILYRDMDFLRHQFFVSTDWPGGIYASPSIPGTRSGGAIAAAWASLVAMGESGFLDHTRRAMSASRALIAGIEQIPELEVMGRPDATIVSWRSRKTSGLDVYTLADRLEDRDWNVDRQQNPPCIHCTVTSNHEGVVEEYLRDVREAVQFVKSHPELQSRGNAAMYGMMAKVPFRGMVKKSVLEVMEKMYGPDAARPDLDMLGGGEDESVVMKLVKSYGDRALGVLDRLNDVRDRFRLTKKRRTQ</sequence>
<dbReference type="SUPFAM" id="SSF53383">
    <property type="entry name" value="PLP-dependent transferases"/>
    <property type="match status" value="1"/>
</dbReference>
<evidence type="ECO:0000256" key="11">
    <source>
        <dbReference type="ARBA" id="ARBA00023136"/>
    </source>
</evidence>
<dbReference type="InterPro" id="IPR015421">
    <property type="entry name" value="PyrdxlP-dep_Trfase_major"/>
</dbReference>
<evidence type="ECO:0000256" key="4">
    <source>
        <dbReference type="ARBA" id="ARBA00004991"/>
    </source>
</evidence>
<comment type="pathway">
    <text evidence="3">Lipid metabolism; sphingolipid metabolism.</text>
</comment>
<evidence type="ECO:0000256" key="3">
    <source>
        <dbReference type="ARBA" id="ARBA00004760"/>
    </source>
</evidence>
<keyword evidence="7 14" id="KW-0663">Pyridoxal phosphate</keyword>
<protein>
    <submittedName>
        <fullName evidence="16">Sphingosine-1-phosphate lyase</fullName>
    </submittedName>
</protein>
<evidence type="ECO:0000256" key="14">
    <source>
        <dbReference type="PIRSR" id="PIRSR602129-50"/>
    </source>
</evidence>
<dbReference type="PANTHER" id="PTHR42735:SF9">
    <property type="entry name" value="SPHINGOSINE-1-PHOSPHATE LYASE"/>
    <property type="match status" value="1"/>
</dbReference>
<proteinExistence type="inferred from homology"/>
<dbReference type="GO" id="GO:0006665">
    <property type="term" value="P:sphingolipid metabolic process"/>
    <property type="evidence" value="ECO:0007669"/>
    <property type="project" value="UniProtKB-KW"/>
</dbReference>
<dbReference type="AlphaFoldDB" id="A0A0F6WAC6"/>
<dbReference type="OrthoDB" id="9803665at2"/>
<dbReference type="InterPro" id="IPR015424">
    <property type="entry name" value="PyrdxlP-dep_Trfase"/>
</dbReference>
<keyword evidence="12 15" id="KW-0456">Lyase</keyword>
<dbReference type="GO" id="GO:0016020">
    <property type="term" value="C:membrane"/>
    <property type="evidence" value="ECO:0007669"/>
    <property type="project" value="GOC"/>
</dbReference>
<organism evidence="16 17">
    <name type="scientific">Sandaracinus amylolyticus</name>
    <dbReference type="NCBI Taxonomy" id="927083"/>
    <lineage>
        <taxon>Bacteria</taxon>
        <taxon>Pseudomonadati</taxon>
        <taxon>Myxococcota</taxon>
        <taxon>Polyangia</taxon>
        <taxon>Polyangiales</taxon>
        <taxon>Sandaracinaceae</taxon>
        <taxon>Sandaracinus</taxon>
    </lineage>
</organism>
<comment type="similarity">
    <text evidence="13">Belongs to the group II decarboxylase family. Sphingosine-1-phosphate lyase subfamily.</text>
</comment>
<comment type="subcellular location">
    <subcellularLocation>
        <location evidence="2">Endoplasmic reticulum membrane</location>
        <topology evidence="2">Single-pass membrane protein</topology>
    </subcellularLocation>
</comment>
<dbReference type="Gene3D" id="3.40.640.10">
    <property type="entry name" value="Type I PLP-dependent aspartate aminotransferase-like (Major domain)"/>
    <property type="match status" value="1"/>
</dbReference>
<gene>
    <name evidence="16" type="ORF">DB32_008616</name>
</gene>
<feature type="modified residue" description="N6-(pyridoxal phosphate)lysine" evidence="14">
    <location>
        <position position="243"/>
    </location>
</feature>
<evidence type="ECO:0000313" key="16">
    <source>
        <dbReference type="EMBL" id="AKF11467.1"/>
    </source>
</evidence>
<comment type="pathway">
    <text evidence="4">Sphingolipid metabolism.</text>
</comment>
<keyword evidence="9" id="KW-1133">Transmembrane helix</keyword>
<dbReference type="STRING" id="927083.DB32_008616"/>
<reference evidence="16 17" key="1">
    <citation type="submission" date="2015-03" db="EMBL/GenBank/DDBJ databases">
        <title>Genome assembly of Sandaracinus amylolyticus DSM 53668.</title>
        <authorList>
            <person name="Sharma G."/>
            <person name="Subramanian S."/>
        </authorList>
    </citation>
    <scope>NUCLEOTIDE SEQUENCE [LARGE SCALE GENOMIC DNA]</scope>
    <source>
        <strain evidence="16 17">DSM 53668</strain>
    </source>
</reference>
<keyword evidence="17" id="KW-1185">Reference proteome</keyword>
<comment type="cofactor">
    <cofactor evidence="1 14 15">
        <name>pyridoxal 5'-phosphate</name>
        <dbReference type="ChEBI" id="CHEBI:597326"/>
    </cofactor>
</comment>
<dbReference type="KEGG" id="samy:DB32_008616"/>
<dbReference type="GO" id="GO:0016830">
    <property type="term" value="F:carbon-carbon lyase activity"/>
    <property type="evidence" value="ECO:0007669"/>
    <property type="project" value="InterPro"/>
</dbReference>
<evidence type="ECO:0000256" key="2">
    <source>
        <dbReference type="ARBA" id="ARBA00004389"/>
    </source>
</evidence>
<dbReference type="Gene3D" id="6.10.140.2150">
    <property type="match status" value="1"/>
</dbReference>
<evidence type="ECO:0000256" key="12">
    <source>
        <dbReference type="ARBA" id="ARBA00023239"/>
    </source>
</evidence>
<dbReference type="Pfam" id="PF00282">
    <property type="entry name" value="Pyridoxal_deC"/>
    <property type="match status" value="1"/>
</dbReference>
<keyword evidence="6" id="KW-0256">Endoplasmic reticulum</keyword>
<name>A0A0F6WAC6_9BACT</name>
<dbReference type="FunFam" id="3.40.640.10:FF:000020">
    <property type="entry name" value="sphingosine-1-phosphate lyase 1"/>
    <property type="match status" value="1"/>
</dbReference>
<evidence type="ECO:0000256" key="7">
    <source>
        <dbReference type="ARBA" id="ARBA00022898"/>
    </source>
</evidence>
<keyword evidence="8" id="KW-0746">Sphingolipid metabolism</keyword>